<protein>
    <submittedName>
        <fullName evidence="1">Uncharacterized protein</fullName>
    </submittedName>
</protein>
<reference evidence="1" key="2">
    <citation type="journal article" date="2015" name="Fish Shellfish Immunol.">
        <title>Early steps in the European eel (Anguilla anguilla)-Vibrio vulnificus interaction in the gills: Role of the RtxA13 toxin.</title>
        <authorList>
            <person name="Callol A."/>
            <person name="Pajuelo D."/>
            <person name="Ebbesson L."/>
            <person name="Teles M."/>
            <person name="MacKenzie S."/>
            <person name="Amaro C."/>
        </authorList>
    </citation>
    <scope>NUCLEOTIDE SEQUENCE</scope>
</reference>
<proteinExistence type="predicted"/>
<dbReference type="AlphaFoldDB" id="A0A0E9UJ38"/>
<organism evidence="1">
    <name type="scientific">Anguilla anguilla</name>
    <name type="common">European freshwater eel</name>
    <name type="synonym">Muraena anguilla</name>
    <dbReference type="NCBI Taxonomy" id="7936"/>
    <lineage>
        <taxon>Eukaryota</taxon>
        <taxon>Metazoa</taxon>
        <taxon>Chordata</taxon>
        <taxon>Craniata</taxon>
        <taxon>Vertebrata</taxon>
        <taxon>Euteleostomi</taxon>
        <taxon>Actinopterygii</taxon>
        <taxon>Neopterygii</taxon>
        <taxon>Teleostei</taxon>
        <taxon>Anguilliformes</taxon>
        <taxon>Anguillidae</taxon>
        <taxon>Anguilla</taxon>
    </lineage>
</organism>
<accession>A0A0E9UJ38</accession>
<sequence>MELRFTLCTLIEGNMFWNMVAISLTCRPPRQSY</sequence>
<dbReference type="EMBL" id="GBXM01043297">
    <property type="protein sequence ID" value="JAH65280.1"/>
    <property type="molecule type" value="Transcribed_RNA"/>
</dbReference>
<name>A0A0E9UJ38_ANGAN</name>
<evidence type="ECO:0000313" key="1">
    <source>
        <dbReference type="EMBL" id="JAH65280.1"/>
    </source>
</evidence>
<reference evidence="1" key="1">
    <citation type="submission" date="2014-11" db="EMBL/GenBank/DDBJ databases">
        <authorList>
            <person name="Amaro Gonzalez C."/>
        </authorList>
    </citation>
    <scope>NUCLEOTIDE SEQUENCE</scope>
</reference>